<dbReference type="InterPro" id="IPR036048">
    <property type="entry name" value="Interleukin_8-like_sf"/>
</dbReference>
<dbReference type="Pfam" id="PF00048">
    <property type="entry name" value="IL8"/>
    <property type="match status" value="1"/>
</dbReference>
<keyword evidence="11" id="KW-1185">Reference proteome</keyword>
<evidence type="ECO:0000256" key="4">
    <source>
        <dbReference type="ARBA" id="ARBA00022514"/>
    </source>
</evidence>
<dbReference type="GO" id="GO:0010818">
    <property type="term" value="P:T cell chemotaxis"/>
    <property type="evidence" value="ECO:0007669"/>
    <property type="project" value="Ensembl"/>
</dbReference>
<feature type="domain" description="Chemokine interleukin-8-like" evidence="9">
    <location>
        <begin position="27"/>
        <end position="89"/>
    </location>
</feature>
<dbReference type="GO" id="GO:0005615">
    <property type="term" value="C:extracellular space"/>
    <property type="evidence" value="ECO:0007669"/>
    <property type="project" value="UniProtKB-KW"/>
</dbReference>
<dbReference type="GO" id="GO:0008009">
    <property type="term" value="F:chemokine activity"/>
    <property type="evidence" value="ECO:0007669"/>
    <property type="project" value="Ensembl"/>
</dbReference>
<dbReference type="GO" id="GO:0070098">
    <property type="term" value="P:chemokine-mediated signaling pathway"/>
    <property type="evidence" value="ECO:0007669"/>
    <property type="project" value="Ensembl"/>
</dbReference>
<dbReference type="PANTHER" id="PTHR12015:SF191">
    <property type="entry name" value="C-X-C MOTIF CHEMOKINE 11"/>
    <property type="match status" value="1"/>
</dbReference>
<dbReference type="InParanoid" id="A0A5F9DU99"/>
<dbReference type="EMBL" id="AAGW02022951">
    <property type="status" value="NOT_ANNOTATED_CDS"/>
    <property type="molecule type" value="Genomic_DNA"/>
</dbReference>
<gene>
    <name evidence="10" type="primary">CXCL11</name>
</gene>
<reference evidence="10 11" key="1">
    <citation type="journal article" date="2011" name="Nature">
        <title>A high-resolution map of human evolutionary constraint using 29 mammals.</title>
        <authorList>
            <person name="Lindblad-Toh K."/>
            <person name="Garber M."/>
            <person name="Zuk O."/>
            <person name="Lin M.F."/>
            <person name="Parker B.J."/>
            <person name="Washietl S."/>
            <person name="Kheradpour P."/>
            <person name="Ernst J."/>
            <person name="Jordan G."/>
            <person name="Mauceli E."/>
            <person name="Ward L.D."/>
            <person name="Lowe C.B."/>
            <person name="Holloway A.K."/>
            <person name="Clamp M."/>
            <person name="Gnerre S."/>
            <person name="Alfoldi J."/>
            <person name="Beal K."/>
            <person name="Chang J."/>
            <person name="Clawson H."/>
            <person name="Cuff J."/>
            <person name="Di Palma F."/>
            <person name="Fitzgerald S."/>
            <person name="Flicek P."/>
            <person name="Guttman M."/>
            <person name="Hubisz M.J."/>
            <person name="Jaffe D.B."/>
            <person name="Jungreis I."/>
            <person name="Kent W.J."/>
            <person name="Kostka D."/>
            <person name="Lara M."/>
            <person name="Martins A.L."/>
            <person name="Massingham T."/>
            <person name="Moltke I."/>
            <person name="Raney B.J."/>
            <person name="Rasmussen M.D."/>
            <person name="Robinson J."/>
            <person name="Stark A."/>
            <person name="Vilella A.J."/>
            <person name="Wen J."/>
            <person name="Xie X."/>
            <person name="Zody M.C."/>
            <person name="Baldwin J."/>
            <person name="Bloom T."/>
            <person name="Chin C.W."/>
            <person name="Heiman D."/>
            <person name="Nicol R."/>
            <person name="Nusbaum C."/>
            <person name="Young S."/>
            <person name="Wilkinson J."/>
            <person name="Worley K.C."/>
            <person name="Kovar C.L."/>
            <person name="Muzny D.M."/>
            <person name="Gibbs R.A."/>
            <person name="Cree A."/>
            <person name="Dihn H.H."/>
            <person name="Fowler G."/>
            <person name="Jhangiani S."/>
            <person name="Joshi V."/>
            <person name="Lee S."/>
            <person name="Lewis L.R."/>
            <person name="Nazareth L.V."/>
            <person name="Okwuonu G."/>
            <person name="Santibanez J."/>
            <person name="Warren W.C."/>
            <person name="Mardis E.R."/>
            <person name="Weinstock G.M."/>
            <person name="Wilson R.K."/>
            <person name="Delehaunty K."/>
            <person name="Dooling D."/>
            <person name="Fronik C."/>
            <person name="Fulton L."/>
            <person name="Fulton B."/>
            <person name="Graves T."/>
            <person name="Minx P."/>
            <person name="Sodergren E."/>
            <person name="Birney E."/>
            <person name="Margulies E.H."/>
            <person name="Herrero J."/>
            <person name="Green E.D."/>
            <person name="Haussler D."/>
            <person name="Siepel A."/>
            <person name="Goldman N."/>
            <person name="Pollard K.S."/>
            <person name="Pedersen J.S."/>
            <person name="Lander E.S."/>
            <person name="Kellis M."/>
        </authorList>
    </citation>
    <scope>NUCLEOTIDE SEQUENCE [LARGE SCALE GENOMIC DNA]</scope>
    <source>
        <strain evidence="10 11">Thorbecke inbred</strain>
    </source>
</reference>
<evidence type="ECO:0000313" key="11">
    <source>
        <dbReference type="Proteomes" id="UP000001811"/>
    </source>
</evidence>
<sequence length="110" mass="11806">MSVKGVLLVLAVILCATTVQGFPMFKGGRCLCTGPGVKAVKVADVQKATIIYPSGSCDKTEVIITLKAKKGQQCLNPRSKQASLIIKVGYQITSMLSFVLSRQNLLAKEY</sequence>
<dbReference type="STRING" id="9986.ENSOCUP00000049211"/>
<dbReference type="PANTHER" id="PTHR12015">
    <property type="entry name" value="SMALL INDUCIBLE CYTOKINE A"/>
    <property type="match status" value="1"/>
</dbReference>
<dbReference type="SMART" id="SM00199">
    <property type="entry name" value="SCY"/>
    <property type="match status" value="1"/>
</dbReference>
<dbReference type="Bgee" id="ENSOCUG00000026515">
    <property type="expression patterns" value="Expressed in adult mammalian kidney and 14 other cell types or tissues"/>
</dbReference>
<accession>A0A5F9DU99</accession>
<keyword evidence="3" id="KW-0145">Chemotaxis</keyword>
<dbReference type="SUPFAM" id="SSF54117">
    <property type="entry name" value="Interleukin 8-like chemokines"/>
    <property type="match status" value="1"/>
</dbReference>
<protein>
    <submittedName>
        <fullName evidence="10">C-X-C motif chemokine ligand 11</fullName>
    </submittedName>
</protein>
<evidence type="ECO:0000256" key="1">
    <source>
        <dbReference type="ARBA" id="ARBA00004613"/>
    </source>
</evidence>
<evidence type="ECO:0000313" key="10">
    <source>
        <dbReference type="Ensembl" id="ENSOCUP00000049211.1"/>
    </source>
</evidence>
<dbReference type="CDD" id="cd00273">
    <property type="entry name" value="Chemokine_CXC"/>
    <property type="match status" value="1"/>
</dbReference>
<name>A0A5F9DU99_RABIT</name>
<dbReference type="Ensembl" id="ENSOCUT00000060241.1">
    <property type="protein sequence ID" value="ENSOCUP00000049211.1"/>
    <property type="gene ID" value="ENSOCUG00000026515.3"/>
</dbReference>
<reference evidence="10" key="2">
    <citation type="submission" date="2025-08" db="UniProtKB">
        <authorList>
            <consortium name="Ensembl"/>
        </authorList>
    </citation>
    <scope>IDENTIFICATION</scope>
    <source>
        <strain evidence="10">Thorbecke</strain>
    </source>
</reference>
<dbReference type="GO" id="GO:0042127">
    <property type="term" value="P:regulation of cell population proliferation"/>
    <property type="evidence" value="ECO:0007669"/>
    <property type="project" value="Ensembl"/>
</dbReference>
<dbReference type="Proteomes" id="UP000001811">
    <property type="component" value="Chromosome 15"/>
</dbReference>
<evidence type="ECO:0000256" key="8">
    <source>
        <dbReference type="SAM" id="SignalP"/>
    </source>
</evidence>
<comment type="similarity">
    <text evidence="2">Belongs to the intercrine alpha (chemokine CxC) family.</text>
</comment>
<evidence type="ECO:0000256" key="5">
    <source>
        <dbReference type="ARBA" id="ARBA00022525"/>
    </source>
</evidence>
<reference evidence="10" key="3">
    <citation type="submission" date="2025-09" db="UniProtKB">
        <authorList>
            <consortium name="Ensembl"/>
        </authorList>
    </citation>
    <scope>IDENTIFICATION</scope>
    <source>
        <strain evidence="10">Thorbecke</strain>
    </source>
</reference>
<dbReference type="AlphaFoldDB" id="A0A5F9DU99"/>
<dbReference type="Gene3D" id="2.40.50.40">
    <property type="match status" value="1"/>
</dbReference>
<organism evidence="10 11">
    <name type="scientific">Oryctolagus cuniculus</name>
    <name type="common">Rabbit</name>
    <dbReference type="NCBI Taxonomy" id="9986"/>
    <lineage>
        <taxon>Eukaryota</taxon>
        <taxon>Metazoa</taxon>
        <taxon>Chordata</taxon>
        <taxon>Craniata</taxon>
        <taxon>Vertebrata</taxon>
        <taxon>Euteleostomi</taxon>
        <taxon>Mammalia</taxon>
        <taxon>Eutheria</taxon>
        <taxon>Euarchontoglires</taxon>
        <taxon>Glires</taxon>
        <taxon>Lagomorpha</taxon>
        <taxon>Leporidae</taxon>
        <taxon>Oryctolagus</taxon>
    </lineage>
</organism>
<dbReference type="InterPro" id="IPR001811">
    <property type="entry name" value="Chemokine_IL8-like_dom"/>
</dbReference>
<dbReference type="SMR" id="A0A5F9DU99"/>
<dbReference type="InterPro" id="IPR039809">
    <property type="entry name" value="Chemokine_b/g/d"/>
</dbReference>
<feature type="chain" id="PRO_5023824214" evidence="8">
    <location>
        <begin position="22"/>
        <end position="110"/>
    </location>
</feature>
<dbReference type="GO" id="GO:0051281">
    <property type="term" value="P:positive regulation of release of sequestered calcium ion into cytosol"/>
    <property type="evidence" value="ECO:0007669"/>
    <property type="project" value="Ensembl"/>
</dbReference>
<dbReference type="FunCoup" id="A0A5F9DU99">
    <property type="interactions" value="292"/>
</dbReference>
<dbReference type="InterPro" id="IPR033899">
    <property type="entry name" value="CXC_Chemokine_domain"/>
</dbReference>
<evidence type="ECO:0000256" key="2">
    <source>
        <dbReference type="ARBA" id="ARBA00010665"/>
    </source>
</evidence>
<dbReference type="GO" id="GO:0008201">
    <property type="term" value="F:heparin binding"/>
    <property type="evidence" value="ECO:0007669"/>
    <property type="project" value="Ensembl"/>
</dbReference>
<evidence type="ECO:0000256" key="6">
    <source>
        <dbReference type="ARBA" id="ARBA00022729"/>
    </source>
</evidence>
<dbReference type="GO" id="GO:0007189">
    <property type="term" value="P:adenylate cyclase-activating G protein-coupled receptor signaling pathway"/>
    <property type="evidence" value="ECO:0007669"/>
    <property type="project" value="Ensembl"/>
</dbReference>
<evidence type="ECO:0000256" key="3">
    <source>
        <dbReference type="ARBA" id="ARBA00022500"/>
    </source>
</evidence>
<comment type="subcellular location">
    <subcellularLocation>
        <location evidence="1">Secreted</location>
    </subcellularLocation>
</comment>
<keyword evidence="4" id="KW-0202">Cytokine</keyword>
<keyword evidence="5" id="KW-0964">Secreted</keyword>
<evidence type="ECO:0000259" key="9">
    <source>
        <dbReference type="SMART" id="SM00199"/>
    </source>
</evidence>
<dbReference type="GO" id="GO:0006955">
    <property type="term" value="P:immune response"/>
    <property type="evidence" value="ECO:0007669"/>
    <property type="project" value="InterPro"/>
</dbReference>
<keyword evidence="6 8" id="KW-0732">Signal</keyword>
<keyword evidence="7" id="KW-1015">Disulfide bond</keyword>
<evidence type="ECO:0000256" key="7">
    <source>
        <dbReference type="ARBA" id="ARBA00023157"/>
    </source>
</evidence>
<dbReference type="GO" id="GO:0006952">
    <property type="term" value="P:defense response"/>
    <property type="evidence" value="ECO:0007669"/>
    <property type="project" value="InterPro"/>
</dbReference>
<dbReference type="GO" id="GO:0048248">
    <property type="term" value="F:CXCR3 chemokine receptor binding"/>
    <property type="evidence" value="ECO:0007669"/>
    <property type="project" value="Ensembl"/>
</dbReference>
<proteinExistence type="inferred from homology"/>
<feature type="signal peptide" evidence="8">
    <location>
        <begin position="1"/>
        <end position="21"/>
    </location>
</feature>
<dbReference type="GeneTree" id="ENSGT00530000064263"/>